<dbReference type="HOGENOM" id="CLU_1264390_0_0_1"/>
<organism evidence="8 9">
    <name type="scientific">Nematostella vectensis</name>
    <name type="common">Starlet sea anemone</name>
    <dbReference type="NCBI Taxonomy" id="45351"/>
    <lineage>
        <taxon>Eukaryota</taxon>
        <taxon>Metazoa</taxon>
        <taxon>Cnidaria</taxon>
        <taxon>Anthozoa</taxon>
        <taxon>Hexacorallia</taxon>
        <taxon>Actiniaria</taxon>
        <taxon>Edwardsiidae</taxon>
        <taxon>Nematostella</taxon>
    </lineage>
</organism>
<evidence type="ECO:0000256" key="2">
    <source>
        <dbReference type="ARBA" id="ARBA00010222"/>
    </source>
</evidence>
<dbReference type="EMBL" id="DS470463">
    <property type="protein sequence ID" value="EDO29542.1"/>
    <property type="molecule type" value="Genomic_DNA"/>
</dbReference>
<dbReference type="GO" id="GO:0005634">
    <property type="term" value="C:nucleus"/>
    <property type="evidence" value="ECO:0007669"/>
    <property type="project" value="UniProtKB-SubCell"/>
</dbReference>
<dbReference type="AlphaFoldDB" id="A7T3C2"/>
<dbReference type="PhylomeDB" id="A7T3C2"/>
<evidence type="ECO:0000256" key="1">
    <source>
        <dbReference type="ARBA" id="ARBA00004123"/>
    </source>
</evidence>
<sequence>CIQHLNDLIWKYNVVTLDRLVLCLVTFDRLVLCLALRSHEGNEAQVCFFIIQLLLLKPQEFRNRVNAFVREGLLEVAGNAVLPVQYLPIYFGNVCLRFLPVFDIVIHRFLELPPVFKSLESLLDHLGSLYKFHDRPVTYLYNTLHYYDACLHEKASLKKKLVGAIIGAQRDIRPQGCEYGTPRVVDGRAGFRRWYNQINIPMLRFSHSNFGCWNHERKK</sequence>
<gene>
    <name evidence="8" type="ORF">NEMVEDRAFT_v1g221753</name>
</gene>
<dbReference type="InterPro" id="IPR021629">
    <property type="entry name" value="Mediator_Med23"/>
</dbReference>
<evidence type="ECO:0000313" key="8">
    <source>
        <dbReference type="EMBL" id="EDO29542.1"/>
    </source>
</evidence>
<evidence type="ECO:0000256" key="6">
    <source>
        <dbReference type="ARBA" id="ARBA00023242"/>
    </source>
</evidence>
<keyword evidence="5" id="KW-0804">Transcription</keyword>
<dbReference type="Pfam" id="PF11573">
    <property type="entry name" value="Med23"/>
    <property type="match status" value="2"/>
</dbReference>
<accession>A7T3C2</accession>
<keyword evidence="6" id="KW-0539">Nucleus</keyword>
<keyword evidence="4" id="KW-0805">Transcription regulation</keyword>
<evidence type="ECO:0000256" key="4">
    <source>
        <dbReference type="ARBA" id="ARBA00023015"/>
    </source>
</evidence>
<evidence type="ECO:0000256" key="7">
    <source>
        <dbReference type="ARBA" id="ARBA00031961"/>
    </source>
</evidence>
<dbReference type="Proteomes" id="UP000001593">
    <property type="component" value="Unassembled WGS sequence"/>
</dbReference>
<evidence type="ECO:0000313" key="9">
    <source>
        <dbReference type="Proteomes" id="UP000001593"/>
    </source>
</evidence>
<dbReference type="InParanoid" id="A7T3C2"/>
<evidence type="ECO:0000256" key="3">
    <source>
        <dbReference type="ARBA" id="ARBA00019696"/>
    </source>
</evidence>
<dbReference type="STRING" id="45351.A7T3C2"/>
<reference evidence="8 9" key="1">
    <citation type="journal article" date="2007" name="Science">
        <title>Sea anemone genome reveals ancestral eumetazoan gene repertoire and genomic organization.</title>
        <authorList>
            <person name="Putnam N.H."/>
            <person name="Srivastava M."/>
            <person name="Hellsten U."/>
            <person name="Dirks B."/>
            <person name="Chapman J."/>
            <person name="Salamov A."/>
            <person name="Terry A."/>
            <person name="Shapiro H."/>
            <person name="Lindquist E."/>
            <person name="Kapitonov V.V."/>
            <person name="Jurka J."/>
            <person name="Genikhovich G."/>
            <person name="Grigoriev I.V."/>
            <person name="Lucas S.M."/>
            <person name="Steele R.E."/>
            <person name="Finnerty J.R."/>
            <person name="Technau U."/>
            <person name="Martindale M.Q."/>
            <person name="Rokhsar D.S."/>
        </authorList>
    </citation>
    <scope>NUCLEOTIDE SEQUENCE [LARGE SCALE GENOMIC DNA]</scope>
    <source>
        <strain evidence="9">CH2 X CH6</strain>
    </source>
</reference>
<feature type="non-terminal residue" evidence="8">
    <location>
        <position position="1"/>
    </location>
</feature>
<comment type="subcellular location">
    <subcellularLocation>
        <location evidence="1">Nucleus</location>
    </subcellularLocation>
</comment>
<evidence type="ECO:0000256" key="5">
    <source>
        <dbReference type="ARBA" id="ARBA00023163"/>
    </source>
</evidence>
<comment type="similarity">
    <text evidence="2">Belongs to the Mediator complex subunit 23 family.</text>
</comment>
<keyword evidence="9" id="KW-1185">Reference proteome</keyword>
<protein>
    <recommendedName>
        <fullName evidence="3">Mediator of RNA polymerase II transcription subunit 23</fullName>
    </recommendedName>
    <alternativeName>
        <fullName evidence="7">Mediator complex subunit 23</fullName>
    </alternativeName>
</protein>
<dbReference type="PANTHER" id="PTHR12691:SF10">
    <property type="entry name" value="MEDIATOR OF RNA POLYMERASE II TRANSCRIPTION SUBUNIT 23"/>
    <property type="match status" value="1"/>
</dbReference>
<proteinExistence type="inferred from homology"/>
<name>A7T3C2_NEMVE</name>
<dbReference type="eggNOG" id="KOG1883">
    <property type="taxonomic scope" value="Eukaryota"/>
</dbReference>
<dbReference type="PANTHER" id="PTHR12691">
    <property type="entry name" value="MEDIATOR OF RNA POLYMERASE II TRANSCRIPTION SUBUNIT 23"/>
    <property type="match status" value="1"/>
</dbReference>